<protein>
    <submittedName>
        <fullName evidence="1">Uncharacterized protein</fullName>
    </submittedName>
</protein>
<gene>
    <name evidence="1" type="ORF">DSO57_1027251</name>
</gene>
<reference evidence="1" key="1">
    <citation type="submission" date="2022-04" db="EMBL/GenBank/DDBJ databases">
        <title>Genome of the entomopathogenic fungus Entomophthora muscae.</title>
        <authorList>
            <person name="Elya C."/>
            <person name="Lovett B.R."/>
            <person name="Lee E."/>
            <person name="Macias A.M."/>
            <person name="Hajek A.E."/>
            <person name="De Bivort B.L."/>
            <person name="Kasson M.T."/>
            <person name="De Fine Licht H.H."/>
            <person name="Stajich J.E."/>
        </authorList>
    </citation>
    <scope>NUCLEOTIDE SEQUENCE</scope>
    <source>
        <strain evidence="1">Berkeley</strain>
    </source>
</reference>
<keyword evidence="2" id="KW-1185">Reference proteome</keyword>
<dbReference type="EMBL" id="QTSX02005135">
    <property type="protein sequence ID" value="KAJ9060769.1"/>
    <property type="molecule type" value="Genomic_DNA"/>
</dbReference>
<evidence type="ECO:0000313" key="2">
    <source>
        <dbReference type="Proteomes" id="UP001165960"/>
    </source>
</evidence>
<name>A0ACC2SEJ2_9FUNG</name>
<comment type="caution">
    <text evidence="1">The sequence shown here is derived from an EMBL/GenBank/DDBJ whole genome shotgun (WGS) entry which is preliminary data.</text>
</comment>
<dbReference type="Proteomes" id="UP001165960">
    <property type="component" value="Unassembled WGS sequence"/>
</dbReference>
<proteinExistence type="predicted"/>
<evidence type="ECO:0000313" key="1">
    <source>
        <dbReference type="EMBL" id="KAJ9060769.1"/>
    </source>
</evidence>
<sequence>MMVHRAPFQTLFSRTMTFLQYPCPQSSPKVASLLVWLATRQRSSAPLIQAKFPEMSSVRSTRLLMKAEQAYFDHVGTFIPLFSKNSFHTQPRSELLKAAVLATGLLWCDKDPFAKKLGRYLNSYLETATTPARLNFSLDTLQAILIIVLGLFGAPWVLNRMEYFGVLSLRIAYALGLQASRPGQEHALTASCLMYLINYLSITDMPFTCVLLPIPRTDPSLAFADFLAVLNPIIPRIHQLKFALVETVCEFTTLEIDHRISALNSQLKELSLKFLTRHYRSAAQKNTRPSHLLGIFSFYHTFYAFLISSMRMYRTNASHSPSSLSPPSLQEIVEISNLCSQSIRWSLQVPQANAHWFYISKLIQLLLFLSRNKSSPYHTETFTLGLDHLKAFQDTPYALSVKNKLEVLNQLATLDSSTHAYKAMQFLLV</sequence>
<organism evidence="1 2">
    <name type="scientific">Entomophthora muscae</name>
    <dbReference type="NCBI Taxonomy" id="34485"/>
    <lineage>
        <taxon>Eukaryota</taxon>
        <taxon>Fungi</taxon>
        <taxon>Fungi incertae sedis</taxon>
        <taxon>Zoopagomycota</taxon>
        <taxon>Entomophthoromycotina</taxon>
        <taxon>Entomophthoromycetes</taxon>
        <taxon>Entomophthorales</taxon>
        <taxon>Entomophthoraceae</taxon>
        <taxon>Entomophthora</taxon>
    </lineage>
</organism>
<accession>A0ACC2SEJ2</accession>